<accession>A0A916PCX9</accession>
<gene>
    <name evidence="1" type="ORF">ERS007739_04615</name>
</gene>
<evidence type="ECO:0000313" key="2">
    <source>
        <dbReference type="Proteomes" id="UP000039021"/>
    </source>
</evidence>
<evidence type="ECO:0000313" key="1">
    <source>
        <dbReference type="EMBL" id="CPA45548.1"/>
    </source>
</evidence>
<name>A0A916PCX9_MYCTX</name>
<sequence>MIRSASTALSKSPSVSASAFLQASMPAPVSSLSRLTSAAVKFAISAFPRMHLWLVRLRLRGRR</sequence>
<protein>
    <submittedName>
        <fullName evidence="1">Uncharacterized protein</fullName>
    </submittedName>
</protein>
<dbReference type="AlphaFoldDB" id="A0A916PCX9"/>
<dbReference type="Proteomes" id="UP000039021">
    <property type="component" value="Unassembled WGS sequence"/>
</dbReference>
<organism evidence="1 2">
    <name type="scientific">Mycobacterium tuberculosis</name>
    <dbReference type="NCBI Taxonomy" id="1773"/>
    <lineage>
        <taxon>Bacteria</taxon>
        <taxon>Bacillati</taxon>
        <taxon>Actinomycetota</taxon>
        <taxon>Actinomycetes</taxon>
        <taxon>Mycobacteriales</taxon>
        <taxon>Mycobacteriaceae</taxon>
        <taxon>Mycobacterium</taxon>
        <taxon>Mycobacterium tuberculosis complex</taxon>
    </lineage>
</organism>
<reference evidence="2" key="1">
    <citation type="submission" date="2015-03" db="EMBL/GenBank/DDBJ databases">
        <authorList>
            <consortium name="Pathogen Informatics"/>
        </authorList>
    </citation>
    <scope>NUCLEOTIDE SEQUENCE [LARGE SCALE GENOMIC DNA]</scope>
    <source>
        <strain evidence="2">N09902308</strain>
    </source>
</reference>
<dbReference type="EMBL" id="CSBK01002985">
    <property type="protein sequence ID" value="CPA45548.1"/>
    <property type="molecule type" value="Genomic_DNA"/>
</dbReference>
<comment type="caution">
    <text evidence="1">The sequence shown here is derived from an EMBL/GenBank/DDBJ whole genome shotgun (WGS) entry which is preliminary data.</text>
</comment>
<proteinExistence type="predicted"/>